<dbReference type="RefSeq" id="WP_309568506.1">
    <property type="nucleotide sequence ID" value="NZ_AP027079.1"/>
</dbReference>
<dbReference type="InterPro" id="IPR028098">
    <property type="entry name" value="Glyco_trans_4-like_N"/>
</dbReference>
<keyword evidence="4" id="KW-1185">Reference proteome</keyword>
<dbReference type="GO" id="GO:0016740">
    <property type="term" value="F:transferase activity"/>
    <property type="evidence" value="ECO:0007669"/>
    <property type="project" value="UniProtKB-KW"/>
</dbReference>
<accession>A0ABN6V1H2</accession>
<protein>
    <submittedName>
        <fullName evidence="3">Glycosyl transferase family 1</fullName>
    </submittedName>
</protein>
<feature type="domain" description="Glycosyl transferase family 1" evidence="1">
    <location>
        <begin position="191"/>
        <end position="354"/>
    </location>
</feature>
<reference evidence="4" key="1">
    <citation type="journal article" date="2023" name="Int. J. Syst. Evol. Microbiol.">
        <title>Mesoterricola silvestris gen. nov., sp. nov., Mesoterricola sediminis sp. nov., Geothrix oryzae sp. nov., Geothrix edaphica sp. nov., Geothrix rubra sp. nov., and Geothrix limicola sp. nov., six novel members of Acidobacteriota isolated from soils.</title>
        <authorList>
            <person name="Itoh H."/>
            <person name="Sugisawa Y."/>
            <person name="Mise K."/>
            <person name="Xu Z."/>
            <person name="Kuniyasu M."/>
            <person name="Ushijima N."/>
            <person name="Kawano K."/>
            <person name="Kobayashi E."/>
            <person name="Shiratori Y."/>
            <person name="Masuda Y."/>
            <person name="Senoo K."/>
        </authorList>
    </citation>
    <scope>NUCLEOTIDE SEQUENCE [LARGE SCALE GENOMIC DNA]</scope>
    <source>
        <strain evidence="4">Red222</strain>
    </source>
</reference>
<evidence type="ECO:0000259" key="2">
    <source>
        <dbReference type="Pfam" id="PF13477"/>
    </source>
</evidence>
<feature type="domain" description="Glycosyltransferase subfamily 4-like N-terminal" evidence="2">
    <location>
        <begin position="6"/>
        <end position="125"/>
    </location>
</feature>
<dbReference type="InterPro" id="IPR001296">
    <property type="entry name" value="Glyco_trans_1"/>
</dbReference>
<proteinExistence type="predicted"/>
<dbReference type="Pfam" id="PF13477">
    <property type="entry name" value="Glyco_trans_4_2"/>
    <property type="match status" value="1"/>
</dbReference>
<dbReference type="SUPFAM" id="SSF53756">
    <property type="entry name" value="UDP-Glycosyltransferase/glycogen phosphorylase"/>
    <property type="match status" value="1"/>
</dbReference>
<name>A0ABN6V1H2_9BACT</name>
<keyword evidence="3" id="KW-0808">Transferase</keyword>
<evidence type="ECO:0000259" key="1">
    <source>
        <dbReference type="Pfam" id="PF00534"/>
    </source>
</evidence>
<dbReference type="PANTHER" id="PTHR12526:SF638">
    <property type="entry name" value="SPORE COAT PROTEIN SA"/>
    <property type="match status" value="1"/>
</dbReference>
<evidence type="ECO:0000313" key="4">
    <source>
        <dbReference type="Proteomes" id="UP001242010"/>
    </source>
</evidence>
<dbReference type="Proteomes" id="UP001242010">
    <property type="component" value="Chromosome"/>
</dbReference>
<gene>
    <name evidence="3" type="ORF">GETHOR_21660</name>
</gene>
<dbReference type="CDD" id="cd03808">
    <property type="entry name" value="GT4_CapM-like"/>
    <property type="match status" value="1"/>
</dbReference>
<dbReference type="Pfam" id="PF00534">
    <property type="entry name" value="Glycos_transf_1"/>
    <property type="match status" value="1"/>
</dbReference>
<dbReference type="EMBL" id="AP027079">
    <property type="protein sequence ID" value="BDU70065.1"/>
    <property type="molecule type" value="Genomic_DNA"/>
</dbReference>
<dbReference type="PANTHER" id="PTHR12526">
    <property type="entry name" value="GLYCOSYLTRANSFERASE"/>
    <property type="match status" value="1"/>
</dbReference>
<evidence type="ECO:0000313" key="3">
    <source>
        <dbReference type="EMBL" id="BDU70065.1"/>
    </source>
</evidence>
<sequence length="393" mass="43843">MPQPPRIALFANTEWYLYNFRLPLAKRLQVELGAEVWVICPDGPYRPRLEAEGFHWISAEVDRRGLNPVRDLTAAARLARDLRKVRLDLLHNFTLKSILIGTLAARRAGTPRIVNAVTGLGSMFSSSHWGRYRLPRTLLEAFLRWTFRNPGTRTIFQNPSDLAQVATHAGHQDRCRLIAGSGIDTDRFHPSDRPSTPPRLILASRLLKDKGIGDFCEAASIVHQSCPEVVFQVAGEIDEGNPGSFSPLELEALKCRFPMVQFLGHRDDMPDLYRQATLAVLPSHYREGVPRSLLEAAASGLPLVAVDGEGIRDIVRHGSNGRLVPPKDGGALAEALLELLVDPSTREAYGRESRRLVVEGFDQRRVLDATFAVYQELGFPPRSDAPERMRVEP</sequence>
<organism evidence="3 4">
    <name type="scientific">Geothrix oryzae</name>
    <dbReference type="NCBI Taxonomy" id="2927975"/>
    <lineage>
        <taxon>Bacteria</taxon>
        <taxon>Pseudomonadati</taxon>
        <taxon>Acidobacteriota</taxon>
        <taxon>Holophagae</taxon>
        <taxon>Holophagales</taxon>
        <taxon>Holophagaceae</taxon>
        <taxon>Geothrix</taxon>
    </lineage>
</organism>
<dbReference type="Gene3D" id="3.40.50.2000">
    <property type="entry name" value="Glycogen Phosphorylase B"/>
    <property type="match status" value="2"/>
</dbReference>